<dbReference type="InterPro" id="IPR001623">
    <property type="entry name" value="DnaJ_domain"/>
</dbReference>
<sequence>MSFPIEQGLFKYDITDHYAILGVPINADSRQIRQRYLKIAYILHPDTFHGKTEQEQKLATKILSKLVNPAYETLSKDRYRQEYKLVLSQMGQNLADELSSITIATDEAQKLLQTSQDRELTYHRLLGPLVNQQYDNLDDVFVITAQISELNLIYLMLSQGEKVKQKAKPKPQPKPEPKPKAKKSSPSKQEKTKEETRKSDNKSGIKNALKRAEQDMERNNLSQAIVELREILKQDPNNGKCHGLLGLAYLKQEQLTMAKIHINKARKVSPQDPIVIKAKLALDKVLPESGQSKSSDKPQGRGFFGLFGRKK</sequence>
<dbReference type="Pfam" id="PF14559">
    <property type="entry name" value="TPR_19"/>
    <property type="match status" value="1"/>
</dbReference>
<feature type="region of interest" description="Disordered" evidence="3">
    <location>
        <begin position="164"/>
        <end position="205"/>
    </location>
</feature>
<gene>
    <name evidence="5" type="ORF">CWATWH0003_1732</name>
</gene>
<dbReference type="PROSITE" id="PS50076">
    <property type="entry name" value="DNAJ_2"/>
    <property type="match status" value="1"/>
</dbReference>
<dbReference type="Gene3D" id="1.10.287.110">
    <property type="entry name" value="DnaJ domain"/>
    <property type="match status" value="1"/>
</dbReference>
<dbReference type="CDD" id="cd06257">
    <property type="entry name" value="DnaJ"/>
    <property type="match status" value="1"/>
</dbReference>
<dbReference type="SMART" id="SM00271">
    <property type="entry name" value="DnaJ"/>
    <property type="match status" value="1"/>
</dbReference>
<proteinExistence type="predicted"/>
<dbReference type="PATRIC" id="fig|423471.3.peg.1621"/>
<dbReference type="SUPFAM" id="SSF48452">
    <property type="entry name" value="TPR-like"/>
    <property type="match status" value="1"/>
</dbReference>
<dbReference type="AlphaFoldDB" id="G5J2K1"/>
<comment type="caution">
    <text evidence="5">The sequence shown here is derived from an EMBL/GenBank/DDBJ whole genome shotgun (WGS) entry which is preliminary data.</text>
</comment>
<reference evidence="5 6" key="1">
    <citation type="journal article" date="2011" name="Front. Microbiol.">
        <title>Two Strains of Crocosphaera watsonii with Highly Conserved Genomes are Distinguished by Strain-Specific Features.</title>
        <authorList>
            <person name="Bench S.R."/>
            <person name="Ilikchyan I.N."/>
            <person name="Tripp H.J."/>
            <person name="Zehr J.P."/>
        </authorList>
    </citation>
    <scope>NUCLEOTIDE SEQUENCE [LARGE SCALE GENOMIC DNA]</scope>
    <source>
        <strain evidence="5 6">WH 0003</strain>
    </source>
</reference>
<feature type="region of interest" description="Disordered" evidence="3">
    <location>
        <begin position="287"/>
        <end position="311"/>
    </location>
</feature>
<dbReference type="PANTHER" id="PTHR45188">
    <property type="entry name" value="DNAJ PROTEIN P58IPK HOMOLOG"/>
    <property type="match status" value="1"/>
</dbReference>
<keyword evidence="1" id="KW-0677">Repeat</keyword>
<dbReference type="GeneID" id="88765497"/>
<organism evidence="5 6">
    <name type="scientific">Crocosphaera watsonii WH 0003</name>
    <dbReference type="NCBI Taxonomy" id="423471"/>
    <lineage>
        <taxon>Bacteria</taxon>
        <taxon>Bacillati</taxon>
        <taxon>Cyanobacteriota</taxon>
        <taxon>Cyanophyceae</taxon>
        <taxon>Oscillatoriophycideae</taxon>
        <taxon>Chroococcales</taxon>
        <taxon>Aphanothecaceae</taxon>
        <taxon>Crocosphaera</taxon>
    </lineage>
</organism>
<evidence type="ECO:0000256" key="1">
    <source>
        <dbReference type="ARBA" id="ARBA00022737"/>
    </source>
</evidence>
<dbReference type="PANTHER" id="PTHR45188:SF2">
    <property type="entry name" value="DNAJ HOMOLOG SUBFAMILY C MEMBER 7"/>
    <property type="match status" value="1"/>
</dbReference>
<dbReference type="InterPro" id="IPR011990">
    <property type="entry name" value="TPR-like_helical_dom_sf"/>
</dbReference>
<evidence type="ECO:0000313" key="6">
    <source>
        <dbReference type="Proteomes" id="UP000003477"/>
    </source>
</evidence>
<feature type="domain" description="J" evidence="4">
    <location>
        <begin position="16"/>
        <end position="87"/>
    </location>
</feature>
<dbReference type="EMBL" id="AESD01000260">
    <property type="protein sequence ID" value="EHJ13595.1"/>
    <property type="molecule type" value="Genomic_DNA"/>
</dbReference>
<feature type="compositionally biased region" description="Basic and acidic residues" evidence="3">
    <location>
        <begin position="188"/>
        <end position="203"/>
    </location>
</feature>
<evidence type="ECO:0000256" key="2">
    <source>
        <dbReference type="ARBA" id="ARBA00022803"/>
    </source>
</evidence>
<dbReference type="Pfam" id="PF00226">
    <property type="entry name" value="DnaJ"/>
    <property type="match status" value="1"/>
</dbReference>
<dbReference type="Proteomes" id="UP000003477">
    <property type="component" value="Unassembled WGS sequence"/>
</dbReference>
<dbReference type="SUPFAM" id="SSF46565">
    <property type="entry name" value="Chaperone J-domain"/>
    <property type="match status" value="1"/>
</dbReference>
<keyword evidence="2" id="KW-0802">TPR repeat</keyword>
<evidence type="ECO:0000259" key="4">
    <source>
        <dbReference type="PROSITE" id="PS50076"/>
    </source>
</evidence>
<name>G5J2K1_CROWT</name>
<evidence type="ECO:0000313" key="5">
    <source>
        <dbReference type="EMBL" id="EHJ13595.1"/>
    </source>
</evidence>
<accession>G5J2K1</accession>
<evidence type="ECO:0000256" key="3">
    <source>
        <dbReference type="SAM" id="MobiDB-lite"/>
    </source>
</evidence>
<dbReference type="RefSeq" id="WP_007310103.1">
    <property type="nucleotide sequence ID" value="NZ_AESD01000260.1"/>
</dbReference>
<dbReference type="InterPro" id="IPR036869">
    <property type="entry name" value="J_dom_sf"/>
</dbReference>
<feature type="compositionally biased region" description="Low complexity" evidence="3">
    <location>
        <begin position="300"/>
        <end position="311"/>
    </location>
</feature>
<protein>
    <submittedName>
        <fullName evidence="5">DnaJ-class molecular chaperone</fullName>
    </submittedName>
</protein>
<dbReference type="Gene3D" id="1.25.40.10">
    <property type="entry name" value="Tetratricopeptide repeat domain"/>
    <property type="match status" value="1"/>
</dbReference>